<dbReference type="Proteomes" id="UP001628193">
    <property type="component" value="Unassembled WGS sequence"/>
</dbReference>
<reference evidence="2 3" key="1">
    <citation type="submission" date="2024-05" db="EMBL/GenBank/DDBJ databases">
        <authorList>
            <consortium name="Candidatus Magnetaquicoccaceae bacterium FCR-1 genome sequencing consortium"/>
            <person name="Shimoshige H."/>
            <person name="Shimamura S."/>
            <person name="Taoka A."/>
            <person name="Kobayashi H."/>
            <person name="Maekawa T."/>
        </authorList>
    </citation>
    <scope>NUCLEOTIDE SEQUENCE [LARGE SCALE GENOMIC DNA]</scope>
    <source>
        <strain evidence="2 3">FCR-1</strain>
    </source>
</reference>
<reference evidence="2 3" key="2">
    <citation type="submission" date="2024-09" db="EMBL/GenBank/DDBJ databases">
        <title>Draft genome sequence of Candidatus Magnetaquicoccaceae bacterium FCR-1.</title>
        <authorList>
            <person name="Shimoshige H."/>
            <person name="Shimamura S."/>
            <person name="Taoka A."/>
            <person name="Kobayashi H."/>
            <person name="Maekawa T."/>
        </authorList>
    </citation>
    <scope>NUCLEOTIDE SEQUENCE [LARGE SCALE GENOMIC DNA]</scope>
    <source>
        <strain evidence="2 3">FCR-1</strain>
    </source>
</reference>
<organism evidence="2 3">
    <name type="scientific">Candidatus Magnetaquiglobus chichijimensis</name>
    <dbReference type="NCBI Taxonomy" id="3141448"/>
    <lineage>
        <taxon>Bacteria</taxon>
        <taxon>Pseudomonadati</taxon>
        <taxon>Pseudomonadota</taxon>
        <taxon>Magnetococcia</taxon>
        <taxon>Magnetococcales</taxon>
        <taxon>Candidatus Magnetaquicoccaceae</taxon>
        <taxon>Candidatus Magnetaquiglobus</taxon>
    </lineage>
</organism>
<feature type="compositionally biased region" description="Low complexity" evidence="1">
    <location>
        <begin position="47"/>
        <end position="60"/>
    </location>
</feature>
<protein>
    <submittedName>
        <fullName evidence="2">Uncharacterized protein</fullName>
    </submittedName>
</protein>
<evidence type="ECO:0000256" key="1">
    <source>
        <dbReference type="SAM" id="MobiDB-lite"/>
    </source>
</evidence>
<accession>A0ABQ0C8X6</accession>
<dbReference type="RefSeq" id="WP_420905033.1">
    <property type="nucleotide sequence ID" value="NZ_BAAFGK010000004.1"/>
</dbReference>
<dbReference type="EMBL" id="BAAFGK010000004">
    <property type="protein sequence ID" value="GAB0057338.1"/>
    <property type="molecule type" value="Genomic_DNA"/>
</dbReference>
<evidence type="ECO:0000313" key="2">
    <source>
        <dbReference type="EMBL" id="GAB0057338.1"/>
    </source>
</evidence>
<feature type="region of interest" description="Disordered" evidence="1">
    <location>
        <begin position="41"/>
        <end position="93"/>
    </location>
</feature>
<evidence type="ECO:0000313" key="3">
    <source>
        <dbReference type="Proteomes" id="UP001628193"/>
    </source>
</evidence>
<sequence length="135" mass="14745">MLTLSIKADTPEELARFLALIPNGPAPLPQPVMQVTQPEHPRLIDAPSSPGVPESPSSMPFDELDSSGTPWDPRIHSCGKTRSKDGTWRPKRGVDPALVDAVFAEWRAKRATTTDPLVADDSDHEQTQPQDDQEG</sequence>
<name>A0ABQ0C8X6_9PROT</name>
<feature type="region of interest" description="Disordered" evidence="1">
    <location>
        <begin position="111"/>
        <end position="135"/>
    </location>
</feature>
<proteinExistence type="predicted"/>
<keyword evidence="3" id="KW-1185">Reference proteome</keyword>
<gene>
    <name evidence="2" type="ORF">SIID45300_01665</name>
</gene>
<feature type="compositionally biased region" description="Basic and acidic residues" evidence="1">
    <location>
        <begin position="82"/>
        <end position="93"/>
    </location>
</feature>
<comment type="caution">
    <text evidence="2">The sequence shown here is derived from an EMBL/GenBank/DDBJ whole genome shotgun (WGS) entry which is preliminary data.</text>
</comment>